<evidence type="ECO:0000256" key="1">
    <source>
        <dbReference type="SAM" id="MobiDB-lite"/>
    </source>
</evidence>
<reference evidence="2 3" key="1">
    <citation type="submission" date="2024-09" db="EMBL/GenBank/DDBJ databases">
        <authorList>
            <person name="Sun Q."/>
            <person name="Mori K."/>
        </authorList>
    </citation>
    <scope>NUCLEOTIDE SEQUENCE [LARGE SCALE GENOMIC DNA]</scope>
    <source>
        <strain evidence="2 3">CCM 7609</strain>
    </source>
</reference>
<comment type="caution">
    <text evidence="2">The sequence shown here is derived from an EMBL/GenBank/DDBJ whole genome shotgun (WGS) entry which is preliminary data.</text>
</comment>
<protein>
    <submittedName>
        <fullName evidence="2">Uncharacterized protein</fullName>
    </submittedName>
</protein>
<dbReference type="EMBL" id="JBHMFI010000001">
    <property type="protein sequence ID" value="MFB9070854.1"/>
    <property type="molecule type" value="Genomic_DNA"/>
</dbReference>
<sequence>MGCGGAQWRRPGGPRQCRHPLGTRTVRDGTARGGTGAGRGGPPRTHRHGP</sequence>
<gene>
    <name evidence="2" type="ORF">ACFFX0_06455</name>
</gene>
<keyword evidence="3" id="KW-1185">Reference proteome</keyword>
<evidence type="ECO:0000313" key="3">
    <source>
        <dbReference type="Proteomes" id="UP001589575"/>
    </source>
</evidence>
<accession>A0ABV5FW20</accession>
<feature type="region of interest" description="Disordered" evidence="1">
    <location>
        <begin position="1"/>
        <end position="50"/>
    </location>
</feature>
<name>A0ABV5FW20_9MICC</name>
<dbReference type="Proteomes" id="UP001589575">
    <property type="component" value="Unassembled WGS sequence"/>
</dbReference>
<organism evidence="2 3">
    <name type="scientific">Citricoccus parietis</name>
    <dbReference type="NCBI Taxonomy" id="592307"/>
    <lineage>
        <taxon>Bacteria</taxon>
        <taxon>Bacillati</taxon>
        <taxon>Actinomycetota</taxon>
        <taxon>Actinomycetes</taxon>
        <taxon>Micrococcales</taxon>
        <taxon>Micrococcaceae</taxon>
        <taxon>Citricoccus</taxon>
    </lineage>
</organism>
<feature type="compositionally biased region" description="Gly residues" evidence="1">
    <location>
        <begin position="31"/>
        <end position="41"/>
    </location>
</feature>
<evidence type="ECO:0000313" key="2">
    <source>
        <dbReference type="EMBL" id="MFB9070854.1"/>
    </source>
</evidence>
<proteinExistence type="predicted"/>